<comment type="pathway">
    <text evidence="1 7">Amino-acid biosynthesis; L-proline biosynthesis; L-glutamate 5-semialdehyde from L-glutamate: step 2/2.</text>
</comment>
<dbReference type="InterPro" id="IPR020593">
    <property type="entry name" value="G-glutamylP_reductase_CS"/>
</dbReference>
<dbReference type="PANTHER" id="PTHR11063:SF8">
    <property type="entry name" value="DELTA-1-PYRROLINE-5-CARBOXYLATE SYNTHASE"/>
    <property type="match status" value="1"/>
</dbReference>
<dbReference type="Gene3D" id="3.40.605.10">
    <property type="entry name" value="Aldehyde Dehydrogenase, Chain A, domain 1"/>
    <property type="match status" value="1"/>
</dbReference>
<organism evidence="9 10">
    <name type="scientific">Azospirillum griseum</name>
    <dbReference type="NCBI Taxonomy" id="2496639"/>
    <lineage>
        <taxon>Bacteria</taxon>
        <taxon>Pseudomonadati</taxon>
        <taxon>Pseudomonadota</taxon>
        <taxon>Alphaproteobacteria</taxon>
        <taxon>Rhodospirillales</taxon>
        <taxon>Azospirillaceae</taxon>
        <taxon>Azospirillum</taxon>
    </lineage>
</organism>
<dbReference type="GO" id="GO:0005737">
    <property type="term" value="C:cytoplasm"/>
    <property type="evidence" value="ECO:0007669"/>
    <property type="project" value="UniProtKB-SubCell"/>
</dbReference>
<reference evidence="9 10" key="1">
    <citation type="submission" date="2018-12" db="EMBL/GenBank/DDBJ databases">
        <authorList>
            <person name="Yang Y."/>
        </authorList>
    </citation>
    <scope>NUCLEOTIDE SEQUENCE [LARGE SCALE GENOMIC DNA]</scope>
    <source>
        <strain evidence="9 10">L-25-5w-1</strain>
    </source>
</reference>
<dbReference type="InterPro" id="IPR015590">
    <property type="entry name" value="Aldehyde_DH_dom"/>
</dbReference>
<dbReference type="EC" id="1.2.1.41" evidence="7"/>
<keyword evidence="7" id="KW-0963">Cytoplasm</keyword>
<evidence type="ECO:0000256" key="7">
    <source>
        <dbReference type="HAMAP-Rule" id="MF_00412"/>
    </source>
</evidence>
<dbReference type="Pfam" id="PF00171">
    <property type="entry name" value="Aldedh"/>
    <property type="match status" value="1"/>
</dbReference>
<evidence type="ECO:0000256" key="1">
    <source>
        <dbReference type="ARBA" id="ARBA00004985"/>
    </source>
</evidence>
<dbReference type="PANTHER" id="PTHR11063">
    <property type="entry name" value="GLUTAMATE SEMIALDEHYDE DEHYDROGENASE"/>
    <property type="match status" value="1"/>
</dbReference>
<dbReference type="NCBIfam" id="TIGR00407">
    <property type="entry name" value="proA"/>
    <property type="match status" value="1"/>
</dbReference>
<comment type="caution">
    <text evidence="9">The sequence shown here is derived from an EMBL/GenBank/DDBJ whole genome shotgun (WGS) entry which is preliminary data.</text>
</comment>
<dbReference type="SUPFAM" id="SSF53720">
    <property type="entry name" value="ALDH-like"/>
    <property type="match status" value="1"/>
</dbReference>
<dbReference type="NCBIfam" id="NF001221">
    <property type="entry name" value="PRK00197.1"/>
    <property type="match status" value="1"/>
</dbReference>
<keyword evidence="4 7" id="KW-0521">NADP</keyword>
<dbReference type="PROSITE" id="PS01223">
    <property type="entry name" value="PROA"/>
    <property type="match status" value="1"/>
</dbReference>
<comment type="catalytic activity">
    <reaction evidence="6 7">
        <text>L-glutamate 5-semialdehyde + phosphate + NADP(+) = L-glutamyl 5-phosphate + NADPH + H(+)</text>
        <dbReference type="Rhea" id="RHEA:19541"/>
        <dbReference type="ChEBI" id="CHEBI:15378"/>
        <dbReference type="ChEBI" id="CHEBI:43474"/>
        <dbReference type="ChEBI" id="CHEBI:57783"/>
        <dbReference type="ChEBI" id="CHEBI:58066"/>
        <dbReference type="ChEBI" id="CHEBI:58274"/>
        <dbReference type="ChEBI" id="CHEBI:58349"/>
        <dbReference type="EC" id="1.2.1.41"/>
    </reaction>
</comment>
<dbReference type="GO" id="GO:0050661">
    <property type="term" value="F:NADP binding"/>
    <property type="evidence" value="ECO:0007669"/>
    <property type="project" value="InterPro"/>
</dbReference>
<keyword evidence="2 7" id="KW-0028">Amino-acid biosynthesis</keyword>
<dbReference type="OrthoDB" id="9809970at2"/>
<dbReference type="EMBL" id="RXMA01000019">
    <property type="protein sequence ID" value="RTR17416.1"/>
    <property type="molecule type" value="Genomic_DNA"/>
</dbReference>
<dbReference type="PIRSF" id="PIRSF000151">
    <property type="entry name" value="GPR"/>
    <property type="match status" value="1"/>
</dbReference>
<evidence type="ECO:0000256" key="5">
    <source>
        <dbReference type="ARBA" id="ARBA00023002"/>
    </source>
</evidence>
<dbReference type="Gene3D" id="3.40.309.10">
    <property type="entry name" value="Aldehyde Dehydrogenase, Chain A, domain 2"/>
    <property type="match status" value="1"/>
</dbReference>
<keyword evidence="3 7" id="KW-0641">Proline biosynthesis</keyword>
<dbReference type="InterPro" id="IPR000965">
    <property type="entry name" value="GPR_dom"/>
</dbReference>
<sequence length="424" mass="44461">MSALLDTADALHDQMLALGRAARAASVSLAAAPGPDKDRALRAAAAAIRANKAAIQAANDADLANAGDLSGPLRERLTLNDERIEAMAKGLEDIADFPDPIGGVLADWTRPNGLNIQRVRVPLGVIGIIYESRPNVTADAGGLCLKSGNAAILRGGSESVQSSRAIAACLAEGLRAAGLPEDAIQLVPTTDRAAVGHMLRMREFIDVIIPRGGKSLIQRIADESRVPVIKHLDGNCHVYVHAGADLDKARKVVLNAKMRRTSICGAAETLLVDRAIADTALAPLVTDLLNAGCAVRGDAATQAVDPRVTPVDAADWDTEYLDAIIACGVVDGVDAAIDHINRHGSHHTDSIVTEDAAAAERFLQRIDSGIVLWNASTQFADGGQFGMGAEIGISTDKFHARGPVGAEQLTSYKYVVRGNGQTRP</sequence>
<proteinExistence type="inferred from homology"/>
<dbReference type="GO" id="GO:0004350">
    <property type="term" value="F:glutamate-5-semialdehyde dehydrogenase activity"/>
    <property type="evidence" value="ECO:0007669"/>
    <property type="project" value="UniProtKB-UniRule"/>
</dbReference>
<dbReference type="InterPro" id="IPR016163">
    <property type="entry name" value="Ald_DH_C"/>
</dbReference>
<evidence type="ECO:0000313" key="9">
    <source>
        <dbReference type="EMBL" id="RTR17416.1"/>
    </source>
</evidence>
<dbReference type="HAMAP" id="MF_00412">
    <property type="entry name" value="ProA"/>
    <property type="match status" value="1"/>
</dbReference>
<evidence type="ECO:0000256" key="6">
    <source>
        <dbReference type="ARBA" id="ARBA00049024"/>
    </source>
</evidence>
<dbReference type="CDD" id="cd07079">
    <property type="entry name" value="ALDH_F18-19_ProA-GPR"/>
    <property type="match status" value="1"/>
</dbReference>
<feature type="domain" description="Aldehyde dehydrogenase" evidence="8">
    <location>
        <begin position="9"/>
        <end position="287"/>
    </location>
</feature>
<evidence type="ECO:0000256" key="3">
    <source>
        <dbReference type="ARBA" id="ARBA00022650"/>
    </source>
</evidence>
<dbReference type="Proteomes" id="UP000277007">
    <property type="component" value="Unassembled WGS sequence"/>
</dbReference>
<keyword evidence="10" id="KW-1185">Reference proteome</keyword>
<comment type="similarity">
    <text evidence="7">Belongs to the gamma-glutamyl phosphate reductase family.</text>
</comment>
<accession>A0A431VDT9</accession>
<gene>
    <name evidence="7" type="primary">proA</name>
    <name evidence="9" type="ORF">EJ903_18125</name>
</gene>
<keyword evidence="5 7" id="KW-0560">Oxidoreductase</keyword>
<dbReference type="InterPro" id="IPR012134">
    <property type="entry name" value="Glu-5-SA_DH"/>
</dbReference>
<dbReference type="InterPro" id="IPR016162">
    <property type="entry name" value="Ald_DH_N"/>
</dbReference>
<evidence type="ECO:0000256" key="4">
    <source>
        <dbReference type="ARBA" id="ARBA00022857"/>
    </source>
</evidence>
<protein>
    <recommendedName>
        <fullName evidence="7">Gamma-glutamyl phosphate reductase</fullName>
        <shortName evidence="7">GPR</shortName>
        <ecNumber evidence="7">1.2.1.41</ecNumber>
    </recommendedName>
    <alternativeName>
        <fullName evidence="7">Glutamate-5-semialdehyde dehydrogenase</fullName>
    </alternativeName>
    <alternativeName>
        <fullName evidence="7">Glutamyl-gamma-semialdehyde dehydrogenase</fullName>
        <shortName evidence="7">GSA dehydrogenase</shortName>
    </alternativeName>
</protein>
<evidence type="ECO:0000259" key="8">
    <source>
        <dbReference type="Pfam" id="PF00171"/>
    </source>
</evidence>
<evidence type="ECO:0000256" key="2">
    <source>
        <dbReference type="ARBA" id="ARBA00022605"/>
    </source>
</evidence>
<dbReference type="InterPro" id="IPR016161">
    <property type="entry name" value="Ald_DH/histidinol_DH"/>
</dbReference>
<comment type="subcellular location">
    <subcellularLocation>
        <location evidence="7">Cytoplasm</location>
    </subcellularLocation>
</comment>
<dbReference type="GO" id="GO:0055129">
    <property type="term" value="P:L-proline biosynthetic process"/>
    <property type="evidence" value="ECO:0007669"/>
    <property type="project" value="UniProtKB-UniRule"/>
</dbReference>
<dbReference type="AlphaFoldDB" id="A0A431VDT9"/>
<dbReference type="RefSeq" id="WP_126618060.1">
    <property type="nucleotide sequence ID" value="NZ_JBHUCY010000031.1"/>
</dbReference>
<evidence type="ECO:0000313" key="10">
    <source>
        <dbReference type="Proteomes" id="UP000277007"/>
    </source>
</evidence>
<name>A0A431VDT9_9PROT</name>
<comment type="function">
    <text evidence="7">Catalyzes the NADPH-dependent reduction of L-glutamate 5-phosphate into L-glutamate 5-semialdehyde and phosphate. The product spontaneously undergoes cyclization to form 1-pyrroline-5-carboxylate.</text>
</comment>
<dbReference type="FunFam" id="3.40.309.10:FF:000006">
    <property type="entry name" value="Gamma-glutamyl phosphate reductase"/>
    <property type="match status" value="1"/>
</dbReference>
<dbReference type="UniPathway" id="UPA00098">
    <property type="reaction ID" value="UER00360"/>
</dbReference>